<dbReference type="Gramene" id="CDF35631">
    <property type="protein sequence ID" value="CDF35631"/>
    <property type="gene ID" value="CHC_T00004151001"/>
</dbReference>
<dbReference type="OrthoDB" id="3562262at2759"/>
<proteinExistence type="predicted"/>
<protein>
    <recommendedName>
        <fullName evidence="3">Reverse transcriptase Ty1/copia-type domain-containing protein</fullName>
    </recommendedName>
</protein>
<dbReference type="OMA" id="LRINMAV"/>
<dbReference type="GeneID" id="17323164"/>
<keyword evidence="2" id="KW-1185">Reference proteome</keyword>
<dbReference type="PhylomeDB" id="R7QDV7"/>
<dbReference type="KEGG" id="ccp:CHC_T00004151001"/>
<name>R7QDV7_CHOCR</name>
<gene>
    <name evidence="1" type="ORF">CHC_T00004151001</name>
</gene>
<sequence>MQSLPLQRDVFTNPPPEANLPNDKILKIELPHYGLVEASSCFFDTYYPVFTKDLEMKSAPFDPCFLYKITKGTTTGITGLASDDSMNTGNADYEEAEAKATKGFITRKKVERKLRFLGFVIGRDETQICIYQDNHSSRLETLETVDHDRFRTIRGQLLFIAQSSRPAIAYSVAQLCQVQYKTKTQRDVNALNNTVKHLQATTKLKLQYNKLNKNKVRLLVFMDSGYNTNRDGTSQLGVIIFMADDKNNCHFLHWISSKCPRITRSMLASETYAFSMGYDYGVSLKLLFKKMNMDIPLFIFTDCKSIFDTITASKRLRELRLMNEIADIRRAYRVGEIDNVAWIRSKQNIADNLTRHNGNDILKKAMETGRIDFVIEQWVYKNTGNGLL</sequence>
<dbReference type="EMBL" id="HG001738">
    <property type="protein sequence ID" value="CDF35631.1"/>
    <property type="molecule type" value="Genomic_DNA"/>
</dbReference>
<dbReference type="AlphaFoldDB" id="R7QDV7"/>
<reference evidence="2" key="1">
    <citation type="journal article" date="2013" name="Proc. Natl. Acad. Sci. U.S.A.">
        <title>Genome structure and metabolic features in the red seaweed Chondrus crispus shed light on evolution of the Archaeplastida.</title>
        <authorList>
            <person name="Collen J."/>
            <person name="Porcel B."/>
            <person name="Carre W."/>
            <person name="Ball S.G."/>
            <person name="Chaparro C."/>
            <person name="Tonon T."/>
            <person name="Barbeyron T."/>
            <person name="Michel G."/>
            <person name="Noel B."/>
            <person name="Valentin K."/>
            <person name="Elias M."/>
            <person name="Artiguenave F."/>
            <person name="Arun A."/>
            <person name="Aury J.M."/>
            <person name="Barbosa-Neto J.F."/>
            <person name="Bothwell J.H."/>
            <person name="Bouget F.Y."/>
            <person name="Brillet L."/>
            <person name="Cabello-Hurtado F."/>
            <person name="Capella-Gutierrez S."/>
            <person name="Charrier B."/>
            <person name="Cladiere L."/>
            <person name="Cock J.M."/>
            <person name="Coelho S.M."/>
            <person name="Colleoni C."/>
            <person name="Czjzek M."/>
            <person name="Da Silva C."/>
            <person name="Delage L."/>
            <person name="Denoeud F."/>
            <person name="Deschamps P."/>
            <person name="Dittami S.M."/>
            <person name="Gabaldon T."/>
            <person name="Gachon C.M."/>
            <person name="Groisillier A."/>
            <person name="Herve C."/>
            <person name="Jabbari K."/>
            <person name="Katinka M."/>
            <person name="Kloareg B."/>
            <person name="Kowalczyk N."/>
            <person name="Labadie K."/>
            <person name="Leblanc C."/>
            <person name="Lopez P.J."/>
            <person name="McLachlan D.H."/>
            <person name="Meslet-Cladiere L."/>
            <person name="Moustafa A."/>
            <person name="Nehr Z."/>
            <person name="Nyvall Collen P."/>
            <person name="Panaud O."/>
            <person name="Partensky F."/>
            <person name="Poulain J."/>
            <person name="Rensing S.A."/>
            <person name="Rousvoal S."/>
            <person name="Samson G."/>
            <person name="Symeonidi A."/>
            <person name="Weissenbach J."/>
            <person name="Zambounis A."/>
            <person name="Wincker P."/>
            <person name="Boyen C."/>
        </authorList>
    </citation>
    <scope>NUCLEOTIDE SEQUENCE [LARGE SCALE GENOMIC DNA]</scope>
    <source>
        <strain evidence="2">cv. Stackhouse</strain>
    </source>
</reference>
<dbReference type="Proteomes" id="UP000012073">
    <property type="component" value="Unassembled WGS sequence"/>
</dbReference>
<evidence type="ECO:0000313" key="2">
    <source>
        <dbReference type="Proteomes" id="UP000012073"/>
    </source>
</evidence>
<organism evidence="1 2">
    <name type="scientific">Chondrus crispus</name>
    <name type="common">Carrageen Irish moss</name>
    <name type="synonym">Polymorpha crispa</name>
    <dbReference type="NCBI Taxonomy" id="2769"/>
    <lineage>
        <taxon>Eukaryota</taxon>
        <taxon>Rhodophyta</taxon>
        <taxon>Florideophyceae</taxon>
        <taxon>Rhodymeniophycidae</taxon>
        <taxon>Gigartinales</taxon>
        <taxon>Gigartinaceae</taxon>
        <taxon>Chondrus</taxon>
    </lineage>
</organism>
<evidence type="ECO:0008006" key="3">
    <source>
        <dbReference type="Google" id="ProtNLM"/>
    </source>
</evidence>
<dbReference type="RefSeq" id="XP_005715450.1">
    <property type="nucleotide sequence ID" value="XM_005715393.1"/>
</dbReference>
<accession>R7QDV7</accession>
<evidence type="ECO:0000313" key="1">
    <source>
        <dbReference type="EMBL" id="CDF35631.1"/>
    </source>
</evidence>